<protein>
    <submittedName>
        <fullName evidence="1">Uncharacterized protein</fullName>
    </submittedName>
</protein>
<accession>A0A1D7QZG3</accession>
<gene>
    <name evidence="1" type="ORF">BBEV_3080</name>
</gene>
<reference evidence="1 2" key="1">
    <citation type="submission" date="2015-08" db="EMBL/GenBank/DDBJ databases">
        <title>The complete genome sequence of Bacillus beveridgei MLTeJB.</title>
        <authorList>
            <person name="Hanson T.E."/>
            <person name="Mesa C."/>
            <person name="Basesman S.M."/>
            <person name="Oremland R.S."/>
        </authorList>
    </citation>
    <scope>NUCLEOTIDE SEQUENCE [LARGE SCALE GENOMIC DNA]</scope>
    <source>
        <strain evidence="1 2">MLTeJB</strain>
    </source>
</reference>
<dbReference type="STRING" id="632773.BBEV_3080"/>
<dbReference type="KEGG" id="bbev:BBEV_3080"/>
<sequence length="69" mass="7727">MNGFGAMTFIKISLVAKKMNGYDVSRDGIFRLIRLTFEQPLKKSIVATLFTICIVEGGKENERRGEDDG</sequence>
<proteinExistence type="predicted"/>
<dbReference type="RefSeq" id="WP_069366281.1">
    <property type="nucleotide sequence ID" value="NZ_CP012502.1"/>
</dbReference>
<dbReference type="EMBL" id="CP012502">
    <property type="protein sequence ID" value="AOM84397.1"/>
    <property type="molecule type" value="Genomic_DNA"/>
</dbReference>
<dbReference type="Proteomes" id="UP000094463">
    <property type="component" value="Chromosome"/>
</dbReference>
<organism evidence="1 2">
    <name type="scientific">Salisediminibacterium beveridgei</name>
    <dbReference type="NCBI Taxonomy" id="632773"/>
    <lineage>
        <taxon>Bacteria</taxon>
        <taxon>Bacillati</taxon>
        <taxon>Bacillota</taxon>
        <taxon>Bacilli</taxon>
        <taxon>Bacillales</taxon>
        <taxon>Bacillaceae</taxon>
        <taxon>Salisediminibacterium</taxon>
    </lineage>
</organism>
<keyword evidence="2" id="KW-1185">Reference proteome</keyword>
<evidence type="ECO:0000313" key="1">
    <source>
        <dbReference type="EMBL" id="AOM84397.1"/>
    </source>
</evidence>
<name>A0A1D7QZG3_9BACI</name>
<evidence type="ECO:0000313" key="2">
    <source>
        <dbReference type="Proteomes" id="UP000094463"/>
    </source>
</evidence>
<dbReference type="AlphaFoldDB" id="A0A1D7QZG3"/>